<protein>
    <submittedName>
        <fullName evidence="1">Uncharacterized protein</fullName>
    </submittedName>
</protein>
<name>A0A1X7VGR1_AMPQE</name>
<accession>A0A1X7VGR1</accession>
<dbReference type="AlphaFoldDB" id="A0A1X7VGR1"/>
<sequence>MLLMNLRKLCLIKGETYDIKAHIAATLFIVDDSTSINTSTRRHGATRGASGPTRILRGGKDINYITNTHLHNYAVTLDDSTIERGGGASVPVRGERTNGIINTTEGRGEVPNGPINTLLFMTIYFR</sequence>
<dbReference type="InParanoid" id="A0A1X7VGR1"/>
<dbReference type="EnsemblMetazoa" id="Aqu2.1.39495_001">
    <property type="protein sequence ID" value="Aqu2.1.39495_001"/>
    <property type="gene ID" value="Aqu2.1.39495"/>
</dbReference>
<organism evidence="1">
    <name type="scientific">Amphimedon queenslandica</name>
    <name type="common">Sponge</name>
    <dbReference type="NCBI Taxonomy" id="400682"/>
    <lineage>
        <taxon>Eukaryota</taxon>
        <taxon>Metazoa</taxon>
        <taxon>Porifera</taxon>
        <taxon>Demospongiae</taxon>
        <taxon>Heteroscleromorpha</taxon>
        <taxon>Haplosclerida</taxon>
        <taxon>Niphatidae</taxon>
        <taxon>Amphimedon</taxon>
    </lineage>
</organism>
<proteinExistence type="predicted"/>
<evidence type="ECO:0000313" key="1">
    <source>
        <dbReference type="EnsemblMetazoa" id="Aqu2.1.39495_001"/>
    </source>
</evidence>
<reference evidence="1" key="1">
    <citation type="submission" date="2017-05" db="UniProtKB">
        <authorList>
            <consortium name="EnsemblMetazoa"/>
        </authorList>
    </citation>
    <scope>IDENTIFICATION</scope>
</reference>